<evidence type="ECO:0000259" key="3">
    <source>
        <dbReference type="Pfam" id="PF15058"/>
    </source>
</evidence>
<dbReference type="Pfam" id="PF15058">
    <property type="entry name" value="Speriolin_N"/>
    <property type="match status" value="1"/>
</dbReference>
<name>A0A6P5QXP6_MUSCR</name>
<reference evidence="6" key="1">
    <citation type="submission" date="2025-08" db="UniProtKB">
        <authorList>
            <consortium name="RefSeq"/>
        </authorList>
    </citation>
    <scope>IDENTIFICATION</scope>
</reference>
<evidence type="ECO:0000256" key="2">
    <source>
        <dbReference type="SAM" id="MobiDB-lite"/>
    </source>
</evidence>
<feature type="region of interest" description="Disordered" evidence="2">
    <location>
        <begin position="266"/>
        <end position="305"/>
    </location>
</feature>
<dbReference type="InterPro" id="IPR026715">
    <property type="entry name" value="SPATC1"/>
</dbReference>
<dbReference type="PANTHER" id="PTHR22192">
    <property type="entry name" value="SPERIOLIN"/>
    <property type="match status" value="1"/>
</dbReference>
<evidence type="ECO:0000313" key="5">
    <source>
        <dbReference type="Proteomes" id="UP000515126"/>
    </source>
</evidence>
<feature type="domain" description="Speriolin N-terminal" evidence="3">
    <location>
        <begin position="1"/>
        <end position="172"/>
    </location>
</feature>
<evidence type="ECO:0000259" key="4">
    <source>
        <dbReference type="Pfam" id="PF15059"/>
    </source>
</evidence>
<feature type="domain" description="Speriolin C-terminal" evidence="4">
    <location>
        <begin position="470"/>
        <end position="616"/>
    </location>
</feature>
<dbReference type="InterPro" id="IPR029384">
    <property type="entry name" value="Speriolin_C"/>
</dbReference>
<dbReference type="GO" id="GO:0005813">
    <property type="term" value="C:centrosome"/>
    <property type="evidence" value="ECO:0007669"/>
    <property type="project" value="TreeGrafter"/>
</dbReference>
<protein>
    <submittedName>
        <fullName evidence="6">Speriolin isoform X5</fullName>
    </submittedName>
</protein>
<organism evidence="5 6">
    <name type="scientific">Mus caroli</name>
    <name type="common">Ryukyu mouse</name>
    <name type="synonym">Ricefield mouse</name>
    <dbReference type="NCBI Taxonomy" id="10089"/>
    <lineage>
        <taxon>Eukaryota</taxon>
        <taxon>Metazoa</taxon>
        <taxon>Chordata</taxon>
        <taxon>Craniata</taxon>
        <taxon>Vertebrata</taxon>
        <taxon>Euteleostomi</taxon>
        <taxon>Mammalia</taxon>
        <taxon>Eutheria</taxon>
        <taxon>Euarchontoglires</taxon>
        <taxon>Glires</taxon>
        <taxon>Rodentia</taxon>
        <taxon>Myomorpha</taxon>
        <taxon>Muroidea</taxon>
        <taxon>Muridae</taxon>
        <taxon>Murinae</taxon>
        <taxon>Mus</taxon>
        <taxon>Mus</taxon>
    </lineage>
</organism>
<evidence type="ECO:0000313" key="6">
    <source>
        <dbReference type="RefSeq" id="XP_021039520.1"/>
    </source>
</evidence>
<dbReference type="Pfam" id="PF15059">
    <property type="entry name" value="Speriolin_C"/>
    <property type="match status" value="1"/>
</dbReference>
<feature type="region of interest" description="Disordered" evidence="2">
    <location>
        <begin position="351"/>
        <end position="461"/>
    </location>
</feature>
<dbReference type="CTD" id="375686"/>
<accession>A0A6P5QXP6</accession>
<dbReference type="Proteomes" id="UP000515126">
    <property type="component" value="Chromosome 15"/>
</dbReference>
<feature type="compositionally biased region" description="Low complexity" evidence="2">
    <location>
        <begin position="416"/>
        <end position="425"/>
    </location>
</feature>
<evidence type="ECO:0000256" key="1">
    <source>
        <dbReference type="SAM" id="Coils"/>
    </source>
</evidence>
<proteinExistence type="predicted"/>
<keyword evidence="5" id="KW-1185">Reference proteome</keyword>
<dbReference type="RefSeq" id="XP_021039520.1">
    <property type="nucleotide sequence ID" value="XM_021183861.1"/>
</dbReference>
<feature type="coiled-coil region" evidence="1">
    <location>
        <begin position="7"/>
        <end position="34"/>
    </location>
</feature>
<feature type="compositionally biased region" description="Pro residues" evidence="2">
    <location>
        <begin position="358"/>
        <end position="372"/>
    </location>
</feature>
<dbReference type="AlphaFoldDB" id="A0A6P5QXP6"/>
<sequence length="616" mass="65619">MSLLTSYEGLRHQIERLVRENEELKKLVRLIRENHELKSAIKTQAGGLCISGFTGGLGEAAAGPPQHQGVFLPPASAAAKEPCSEDLGMAALAPLADMLNTPQLSPAAGSLVNPLAATLNPLLSGQIPLSQNNQFANLVPCSVSNQLTNPTTVSPGVTLASSLGLPSTGPLNSQMTSPMTVTPGTTLASSLGLTSTGSLTTSSRLVGPLAVSQSSPIMAPLAGTVAVSLSSPLLSSTATPLGVAQNVLPNPINNIGQPETPRVRLAEPTRGNFSGTSAYAGPAPTTKVPITSEHPQPRQDPEPLDMFVGAPLQTIPSMRTMATSSLTTNVYGTLDNRTQTSVSQGQMPLIFVQSSPTGSPPRTVPSSAPAPAPQAAENGSPSRNTHSNSPSRVHQSPTRPVPNPHSPPRNLPSPPRTSSSSASVNDTRGSRVMEQSRKNVVEMERKTPHRKSNKLPDNPRDTKQLACERLVGEIAFQLDRRILSSIFPERVRLYGFTVSNIPEKIIQASLNPSNHKLDEDLCQTLTQRYVSIMNKLQSLGYNGRVHPALTEQLVNEYGILRERPELAASEGGCYTVDFLQRVLLETVHPSKLTDALLLLSCLHQLSHDDGKPMFIW</sequence>
<feature type="compositionally biased region" description="Basic and acidic residues" evidence="2">
    <location>
        <begin position="428"/>
        <end position="446"/>
    </location>
</feature>
<keyword evidence="1" id="KW-0175">Coiled coil</keyword>
<gene>
    <name evidence="6" type="primary">Spatc1</name>
</gene>
<dbReference type="InterPro" id="IPR029385">
    <property type="entry name" value="Speriolin_N"/>
</dbReference>
<feature type="compositionally biased region" description="Polar residues" evidence="2">
    <location>
        <begin position="377"/>
        <end position="395"/>
    </location>
</feature>
<dbReference type="GeneID" id="110310745"/>
<dbReference type="PANTHER" id="PTHR22192:SF16">
    <property type="entry name" value="SPERIOLIN"/>
    <property type="match status" value="1"/>
</dbReference>
<feature type="compositionally biased region" description="Pro residues" evidence="2">
    <location>
        <begin position="399"/>
        <end position="415"/>
    </location>
</feature>